<dbReference type="InterPro" id="IPR055178">
    <property type="entry name" value="RsdA/BaiN/AoA(So)-like_dom"/>
</dbReference>
<dbReference type="NCBIfam" id="TIGR03862">
    <property type="entry name" value="flavo_PP4765"/>
    <property type="match status" value="1"/>
</dbReference>
<proteinExistence type="predicted"/>
<dbReference type="InterPro" id="IPR023166">
    <property type="entry name" value="BaiN-like_dom_sf"/>
</dbReference>
<organism evidence="6 7">
    <name type="scientific">Sphingobacterium yanglingense</name>
    <dbReference type="NCBI Taxonomy" id="1437280"/>
    <lineage>
        <taxon>Bacteria</taxon>
        <taxon>Pseudomonadati</taxon>
        <taxon>Bacteroidota</taxon>
        <taxon>Sphingobacteriia</taxon>
        <taxon>Sphingobacteriales</taxon>
        <taxon>Sphingobacteriaceae</taxon>
        <taxon>Sphingobacterium</taxon>
    </lineage>
</organism>
<keyword evidence="3" id="KW-0274">FAD</keyword>
<comment type="cofactor">
    <cofactor evidence="1">
        <name>FAD</name>
        <dbReference type="ChEBI" id="CHEBI:57692"/>
    </cofactor>
</comment>
<evidence type="ECO:0000256" key="2">
    <source>
        <dbReference type="ARBA" id="ARBA00022630"/>
    </source>
</evidence>
<dbReference type="SUPFAM" id="SSF160996">
    <property type="entry name" value="HI0933 insert domain-like"/>
    <property type="match status" value="1"/>
</dbReference>
<sequence>MSRNPIVIIGSGPAGLMAAQQLAIQGYKVHVYEQNKAAARKFLVAGDGGFNLTHSEPLSAFVDKYDVALVQDIVRSFDNQATVEWLSKIGIPTYVGSSGKIFPERHIKPIQVLQAWLAYLKDLGVSVFYQFQMMDFDMQNVYLSHKGEMVACQYERLILGLGGASWKKTGSDAFWVPIFERKGINVIALESANSGYNTQEDWSDIEGQALKNIQIRYKNYTKLGEIVFTNYGVEGSPLYYMNRFTRQKSFPFDLEIDLKPNISTDSIIEKLCGAGSIVSLLKNNLKLSKTAIALLKRLDKGVFTDPRSLAMMIKQYPIHVTGLRPIDEVISTAGGVSFTELDASLMLHKFPNVYCIGEMLDWEAPTGGYLLQGCFSTGAWVARAIGFST</sequence>
<dbReference type="Proteomes" id="UP000295292">
    <property type="component" value="Unassembled WGS sequence"/>
</dbReference>
<dbReference type="Pfam" id="PF03486">
    <property type="entry name" value="HI0933_like"/>
    <property type="match status" value="1"/>
</dbReference>
<evidence type="ECO:0000313" key="7">
    <source>
        <dbReference type="Proteomes" id="UP000295292"/>
    </source>
</evidence>
<evidence type="ECO:0000259" key="5">
    <source>
        <dbReference type="Pfam" id="PF22780"/>
    </source>
</evidence>
<name>A0A4R6WCA4_9SPHI</name>
<accession>A0A4R6WCA4</accession>
<dbReference type="EMBL" id="SNYV01000014">
    <property type="protein sequence ID" value="TDQ77179.1"/>
    <property type="molecule type" value="Genomic_DNA"/>
</dbReference>
<keyword evidence="7" id="KW-1185">Reference proteome</keyword>
<dbReference type="InterPro" id="IPR022460">
    <property type="entry name" value="Flavoprotein_PP4765"/>
</dbReference>
<evidence type="ECO:0000256" key="3">
    <source>
        <dbReference type="ARBA" id="ARBA00022827"/>
    </source>
</evidence>
<dbReference type="PANTHER" id="PTHR42887">
    <property type="entry name" value="OS12G0638800 PROTEIN"/>
    <property type="match status" value="1"/>
</dbReference>
<comment type="caution">
    <text evidence="6">The sequence shown here is derived from an EMBL/GenBank/DDBJ whole genome shotgun (WGS) entry which is preliminary data.</text>
</comment>
<feature type="domain" description="RsdA/BaiN/AoA(So)-like Rossmann fold-like" evidence="4">
    <location>
        <begin position="6"/>
        <end position="382"/>
    </location>
</feature>
<feature type="domain" description="RsdA/BaiN/AoA(So)-like insert" evidence="5">
    <location>
        <begin position="200"/>
        <end position="330"/>
    </location>
</feature>
<reference evidence="6 7" key="1">
    <citation type="submission" date="2019-03" db="EMBL/GenBank/DDBJ databases">
        <title>Genomic Encyclopedia of Archaeal and Bacterial Type Strains, Phase II (KMG-II): from individual species to whole genera.</title>
        <authorList>
            <person name="Goeker M."/>
        </authorList>
    </citation>
    <scope>NUCLEOTIDE SEQUENCE [LARGE SCALE GENOMIC DNA]</scope>
    <source>
        <strain evidence="6 7">DSM 28353</strain>
    </source>
</reference>
<evidence type="ECO:0000313" key="6">
    <source>
        <dbReference type="EMBL" id="TDQ77179.1"/>
    </source>
</evidence>
<dbReference type="InterPro" id="IPR004792">
    <property type="entry name" value="BaiN-like"/>
</dbReference>
<dbReference type="OrthoDB" id="5288829at2"/>
<keyword evidence="2" id="KW-0285">Flavoprotein</keyword>
<dbReference type="InterPro" id="IPR057661">
    <property type="entry name" value="RsdA/BaiN/AoA(So)_Rossmann"/>
</dbReference>
<evidence type="ECO:0000256" key="1">
    <source>
        <dbReference type="ARBA" id="ARBA00001974"/>
    </source>
</evidence>
<evidence type="ECO:0000259" key="4">
    <source>
        <dbReference type="Pfam" id="PF03486"/>
    </source>
</evidence>
<dbReference type="InterPro" id="IPR036188">
    <property type="entry name" value="FAD/NAD-bd_sf"/>
</dbReference>
<dbReference type="Pfam" id="PF22780">
    <property type="entry name" value="HI0933_like_1st"/>
    <property type="match status" value="1"/>
</dbReference>
<protein>
    <recommendedName>
        <fullName evidence="8">Flavoprotein</fullName>
    </recommendedName>
</protein>
<dbReference type="Gene3D" id="3.50.50.60">
    <property type="entry name" value="FAD/NAD(P)-binding domain"/>
    <property type="match status" value="1"/>
</dbReference>
<dbReference type="NCBIfam" id="TIGR00275">
    <property type="entry name" value="aminoacetone oxidase family FAD-binding enzyme"/>
    <property type="match status" value="1"/>
</dbReference>
<dbReference type="SUPFAM" id="SSF51905">
    <property type="entry name" value="FAD/NAD(P)-binding domain"/>
    <property type="match status" value="1"/>
</dbReference>
<dbReference type="PANTHER" id="PTHR42887:SF1">
    <property type="entry name" value="BLR3961 PROTEIN"/>
    <property type="match status" value="1"/>
</dbReference>
<dbReference type="RefSeq" id="WP_133584819.1">
    <property type="nucleotide sequence ID" value="NZ_SNYV01000014.1"/>
</dbReference>
<dbReference type="Gene3D" id="1.10.8.260">
    <property type="entry name" value="HI0933 insert domain-like"/>
    <property type="match status" value="1"/>
</dbReference>
<gene>
    <name evidence="6" type="ORF">CLV99_2577</name>
</gene>
<evidence type="ECO:0008006" key="8">
    <source>
        <dbReference type="Google" id="ProtNLM"/>
    </source>
</evidence>
<dbReference type="Gene3D" id="2.40.30.10">
    <property type="entry name" value="Translation factors"/>
    <property type="match status" value="1"/>
</dbReference>
<dbReference type="AlphaFoldDB" id="A0A4R6WCA4"/>